<gene>
    <name evidence="5" type="ORF">FW778_08560</name>
</gene>
<accession>A0A5J5IP03</accession>
<dbReference type="Gene3D" id="3.40.30.10">
    <property type="entry name" value="Glutaredoxin"/>
    <property type="match status" value="1"/>
</dbReference>
<dbReference type="SUPFAM" id="SSF52833">
    <property type="entry name" value="Thioredoxin-like"/>
    <property type="match status" value="1"/>
</dbReference>
<dbReference type="PROSITE" id="PS51355">
    <property type="entry name" value="GLUTATHIONE_PEROXID_3"/>
    <property type="match status" value="1"/>
</dbReference>
<comment type="caution">
    <text evidence="5">The sequence shown here is derived from an EMBL/GenBank/DDBJ whole genome shotgun (WGS) entry which is preliminary data.</text>
</comment>
<keyword evidence="6" id="KW-1185">Reference proteome</keyword>
<dbReference type="EMBL" id="VYQF01000001">
    <property type="protein sequence ID" value="KAA9042053.1"/>
    <property type="molecule type" value="Genomic_DNA"/>
</dbReference>
<dbReference type="PANTHER" id="PTHR11592">
    <property type="entry name" value="GLUTATHIONE PEROXIDASE"/>
    <property type="match status" value="1"/>
</dbReference>
<evidence type="ECO:0000256" key="3">
    <source>
        <dbReference type="ARBA" id="ARBA00023002"/>
    </source>
</evidence>
<keyword evidence="3 4" id="KW-0560">Oxidoreductase</keyword>
<name>A0A5J5IP03_9BACT</name>
<dbReference type="Proteomes" id="UP000326903">
    <property type="component" value="Unassembled WGS sequence"/>
</dbReference>
<organism evidence="5 6">
    <name type="scientific">Ginsengibacter hankyongi</name>
    <dbReference type="NCBI Taxonomy" id="2607284"/>
    <lineage>
        <taxon>Bacteria</taxon>
        <taxon>Pseudomonadati</taxon>
        <taxon>Bacteroidota</taxon>
        <taxon>Chitinophagia</taxon>
        <taxon>Chitinophagales</taxon>
        <taxon>Chitinophagaceae</taxon>
        <taxon>Ginsengibacter</taxon>
    </lineage>
</organism>
<dbReference type="AlphaFoldDB" id="A0A5J5IP03"/>
<dbReference type="PANTHER" id="PTHR11592:SF134">
    <property type="entry name" value="PHOSPHOLIPID HYDROPEROXIDE GLUTATHIONE PEROXIDASE"/>
    <property type="match status" value="1"/>
</dbReference>
<evidence type="ECO:0000313" key="5">
    <source>
        <dbReference type="EMBL" id="KAA9042053.1"/>
    </source>
</evidence>
<dbReference type="InterPro" id="IPR000889">
    <property type="entry name" value="Glutathione_peroxidase"/>
</dbReference>
<evidence type="ECO:0000256" key="1">
    <source>
        <dbReference type="ARBA" id="ARBA00006926"/>
    </source>
</evidence>
<evidence type="ECO:0000256" key="4">
    <source>
        <dbReference type="RuleBase" id="RU000499"/>
    </source>
</evidence>
<dbReference type="GO" id="GO:0004601">
    <property type="term" value="F:peroxidase activity"/>
    <property type="evidence" value="ECO:0007669"/>
    <property type="project" value="UniProtKB-KW"/>
</dbReference>
<comment type="similarity">
    <text evidence="1 4">Belongs to the glutathione peroxidase family.</text>
</comment>
<evidence type="ECO:0000313" key="6">
    <source>
        <dbReference type="Proteomes" id="UP000326903"/>
    </source>
</evidence>
<dbReference type="Pfam" id="PF00255">
    <property type="entry name" value="GSHPx"/>
    <property type="match status" value="1"/>
</dbReference>
<protein>
    <recommendedName>
        <fullName evidence="4">Glutathione peroxidase</fullName>
    </recommendedName>
</protein>
<evidence type="ECO:0000256" key="2">
    <source>
        <dbReference type="ARBA" id="ARBA00022559"/>
    </source>
</evidence>
<keyword evidence="2 4" id="KW-0575">Peroxidase</keyword>
<dbReference type="InterPro" id="IPR036249">
    <property type="entry name" value="Thioredoxin-like_sf"/>
</dbReference>
<dbReference type="GO" id="GO:0006979">
    <property type="term" value="P:response to oxidative stress"/>
    <property type="evidence" value="ECO:0007669"/>
    <property type="project" value="InterPro"/>
</dbReference>
<reference evidence="5 6" key="1">
    <citation type="submission" date="2019-09" db="EMBL/GenBank/DDBJ databases">
        <title>Draft genome sequence of Ginsengibacter sp. BR5-29.</title>
        <authorList>
            <person name="Im W.-T."/>
        </authorList>
    </citation>
    <scope>NUCLEOTIDE SEQUENCE [LARGE SCALE GENOMIC DNA]</scope>
    <source>
        <strain evidence="5 6">BR5-29</strain>
    </source>
</reference>
<proteinExistence type="inferred from homology"/>
<sequence length="232" mass="26301">MDILWAAQLIYPSKTYYMNTKMTNLLILFIFFCDITYCIPKKLLDKSSNPAFTPSKVKTLSNYNRTFRISANEMDTSVIYNLPLNDIDGNAINLDQFQGKKILIINTATNSSYVSQYDSLEQLYQKYKDSLVIIAIPSNSFGNESSDDATIKEFVMSNYHIHYILAQKMNVMGDAQSVLYSWLTHIEQNNMMSNGVQGDFFKFLVDGSGKLVGAFMPSVEPMSQDMQGVITN</sequence>
<dbReference type="PRINTS" id="PR01011">
    <property type="entry name" value="GLUTPROXDASE"/>
</dbReference>